<gene>
    <name evidence="2" type="ORF">DBRI00130_LOCUS16269</name>
</gene>
<evidence type="ECO:0000256" key="1">
    <source>
        <dbReference type="SAM" id="MobiDB-lite"/>
    </source>
</evidence>
<protein>
    <submittedName>
        <fullName evidence="2">Uncharacterized protein</fullName>
    </submittedName>
</protein>
<reference evidence="2" key="1">
    <citation type="submission" date="2021-01" db="EMBL/GenBank/DDBJ databases">
        <authorList>
            <person name="Corre E."/>
            <person name="Pelletier E."/>
            <person name="Niang G."/>
            <person name="Scheremetjew M."/>
            <person name="Finn R."/>
            <person name="Kale V."/>
            <person name="Holt S."/>
            <person name="Cochrane G."/>
            <person name="Meng A."/>
            <person name="Brown T."/>
            <person name="Cohen L."/>
        </authorList>
    </citation>
    <scope>NUCLEOTIDE SEQUENCE</scope>
    <source>
        <strain evidence="2">GSO104</strain>
    </source>
</reference>
<organism evidence="2">
    <name type="scientific">Ditylum brightwellii</name>
    <dbReference type="NCBI Taxonomy" id="49249"/>
    <lineage>
        <taxon>Eukaryota</taxon>
        <taxon>Sar</taxon>
        <taxon>Stramenopiles</taxon>
        <taxon>Ochrophyta</taxon>
        <taxon>Bacillariophyta</taxon>
        <taxon>Mediophyceae</taxon>
        <taxon>Lithodesmiophycidae</taxon>
        <taxon>Lithodesmiales</taxon>
        <taxon>Lithodesmiaceae</taxon>
        <taxon>Ditylum</taxon>
    </lineage>
</organism>
<evidence type="ECO:0000313" key="2">
    <source>
        <dbReference type="EMBL" id="CAE4609846.1"/>
    </source>
</evidence>
<proteinExistence type="predicted"/>
<sequence>MLRHTLRCSLSRCPCYDSRHSLKVVRYLDKNYFSTKHGEKDKYSLSSTSSSFEASSKWRKEQLNGIENKFHTDEEKESDNETVHREVVSDSDDSNGSQIIKSDDELQQMWKDMESRVLKRRTLTLAERGGKVGRRNIRKTDEDAWLEAGLYGENGEDSGSGEK</sequence>
<dbReference type="EMBL" id="HBNS01020522">
    <property type="protein sequence ID" value="CAE4609846.1"/>
    <property type="molecule type" value="Transcribed_RNA"/>
</dbReference>
<feature type="region of interest" description="Disordered" evidence="1">
    <location>
        <begin position="68"/>
        <end position="101"/>
    </location>
</feature>
<feature type="compositionally biased region" description="Basic and acidic residues" evidence="1">
    <location>
        <begin position="68"/>
        <end position="88"/>
    </location>
</feature>
<name>A0A6S8XWF6_9STRA</name>
<accession>A0A6S8XWF6</accession>
<dbReference type="AlphaFoldDB" id="A0A6S8XWF6"/>